<keyword evidence="2 3" id="KW-0342">GTP-binding</keyword>
<dbReference type="Pfam" id="PF00025">
    <property type="entry name" value="Arf"/>
    <property type="match status" value="1"/>
</dbReference>
<evidence type="ECO:0000313" key="5">
    <source>
        <dbReference type="EMBL" id="RGP80723.1"/>
    </source>
</evidence>
<dbReference type="PANTHER" id="PTHR46090:SF2">
    <property type="entry name" value="ADP-RIBOSYLATION FACTOR-LIKE PROTEIN 13B"/>
    <property type="match status" value="1"/>
</dbReference>
<reference evidence="5 6" key="1">
    <citation type="journal article" date="2018" name="PLoS Pathog.">
        <title>Evolution of structural diversity of trichothecenes, a family of toxins produced by plant pathogenic and entomopathogenic fungi.</title>
        <authorList>
            <person name="Proctor R.H."/>
            <person name="McCormick S.P."/>
            <person name="Kim H.S."/>
            <person name="Cardoza R.E."/>
            <person name="Stanley A.M."/>
            <person name="Lindo L."/>
            <person name="Kelly A."/>
            <person name="Brown D.W."/>
            <person name="Lee T."/>
            <person name="Vaughan M.M."/>
            <person name="Alexander N.J."/>
            <person name="Busman M."/>
            <person name="Gutierrez S."/>
        </authorList>
    </citation>
    <scope>NUCLEOTIDE SEQUENCE [LARGE SCALE GENOMIC DNA]</scope>
    <source>
        <strain evidence="5 6">NRRL 20695</strain>
    </source>
</reference>
<feature type="binding site" evidence="3">
    <location>
        <begin position="121"/>
        <end position="124"/>
    </location>
    <ligand>
        <name>GTP</name>
        <dbReference type="ChEBI" id="CHEBI:37565"/>
    </ligand>
</feature>
<evidence type="ECO:0000313" key="6">
    <source>
        <dbReference type="Proteomes" id="UP000266234"/>
    </source>
</evidence>
<name>A0A395T7L1_9HYPO</name>
<keyword evidence="4" id="KW-0479">Metal-binding</keyword>
<dbReference type="PRINTS" id="PR00328">
    <property type="entry name" value="SAR1GTPBP"/>
</dbReference>
<keyword evidence="1 3" id="KW-0547">Nucleotide-binding</keyword>
<dbReference type="AlphaFoldDB" id="A0A395T7L1"/>
<keyword evidence="6" id="KW-1185">Reference proteome</keyword>
<protein>
    <submittedName>
        <fullName evidence="5">ADP-ribosylation factor</fullName>
    </submittedName>
</protein>
<evidence type="ECO:0000256" key="4">
    <source>
        <dbReference type="PIRSR" id="PIRSR606689-2"/>
    </source>
</evidence>
<dbReference type="GO" id="GO:0005525">
    <property type="term" value="F:GTP binding"/>
    <property type="evidence" value="ECO:0007669"/>
    <property type="project" value="UniProtKB-KW"/>
</dbReference>
<dbReference type="InterPro" id="IPR051995">
    <property type="entry name" value="Ciliary_GTPase"/>
</dbReference>
<evidence type="ECO:0000256" key="1">
    <source>
        <dbReference type="ARBA" id="ARBA00022741"/>
    </source>
</evidence>
<dbReference type="SUPFAM" id="SSF52540">
    <property type="entry name" value="P-loop containing nucleoside triphosphate hydrolases"/>
    <property type="match status" value="1"/>
</dbReference>
<proteinExistence type="predicted"/>
<sequence>MGGTISQLWAPVIAVGFVGLPSAGKTEIIRKLSHGQEPIPPITDTVNTTRFFQGSQEYNIFDYSGDAKLRAIWRKLLFRMRAIVFVLDSTDRENVEETKEALWQVLREEMLDPQPVLILANKQDDPKAMSIVELIESLEIEEDLKKTRKCVRVLFGQFFKLPAD</sequence>
<dbReference type="PANTHER" id="PTHR46090">
    <property type="entry name" value="ADP-RIBOSYLATION FACTOR-LIKE PROTEIN 13B"/>
    <property type="match status" value="1"/>
</dbReference>
<dbReference type="STRING" id="694270.A0A395T7L1"/>
<dbReference type="OrthoDB" id="442317at2759"/>
<feature type="binding site" evidence="3">
    <location>
        <position position="65"/>
    </location>
    <ligand>
        <name>GTP</name>
        <dbReference type="ChEBI" id="CHEBI:37565"/>
    </ligand>
</feature>
<feature type="binding site" evidence="3">
    <location>
        <begin position="19"/>
        <end position="26"/>
    </location>
    <ligand>
        <name>GTP</name>
        <dbReference type="ChEBI" id="CHEBI:37565"/>
    </ligand>
</feature>
<gene>
    <name evidence="5" type="ORF">FLONG3_1198</name>
</gene>
<feature type="binding site" evidence="4">
    <location>
        <position position="26"/>
    </location>
    <ligand>
        <name>Mg(2+)</name>
        <dbReference type="ChEBI" id="CHEBI:18420"/>
    </ligand>
</feature>
<keyword evidence="4" id="KW-0460">Magnesium</keyword>
<dbReference type="GO" id="GO:0003924">
    <property type="term" value="F:GTPase activity"/>
    <property type="evidence" value="ECO:0007669"/>
    <property type="project" value="InterPro"/>
</dbReference>
<comment type="caution">
    <text evidence="5">The sequence shown here is derived from an EMBL/GenBank/DDBJ whole genome shotgun (WGS) entry which is preliminary data.</text>
</comment>
<organism evidence="5 6">
    <name type="scientific">Fusarium longipes</name>
    <dbReference type="NCBI Taxonomy" id="694270"/>
    <lineage>
        <taxon>Eukaryota</taxon>
        <taxon>Fungi</taxon>
        <taxon>Dikarya</taxon>
        <taxon>Ascomycota</taxon>
        <taxon>Pezizomycotina</taxon>
        <taxon>Sordariomycetes</taxon>
        <taxon>Hypocreomycetidae</taxon>
        <taxon>Hypocreales</taxon>
        <taxon>Nectriaceae</taxon>
        <taxon>Fusarium</taxon>
    </lineage>
</organism>
<evidence type="ECO:0000256" key="3">
    <source>
        <dbReference type="PIRSR" id="PIRSR606689-1"/>
    </source>
</evidence>
<evidence type="ECO:0000256" key="2">
    <source>
        <dbReference type="ARBA" id="ARBA00023134"/>
    </source>
</evidence>
<accession>A0A395T7L1</accession>
<dbReference type="InterPro" id="IPR027417">
    <property type="entry name" value="P-loop_NTPase"/>
</dbReference>
<dbReference type="Proteomes" id="UP000266234">
    <property type="component" value="Unassembled WGS sequence"/>
</dbReference>
<dbReference type="SMART" id="SM00177">
    <property type="entry name" value="ARF"/>
    <property type="match status" value="1"/>
</dbReference>
<dbReference type="InterPro" id="IPR006689">
    <property type="entry name" value="Small_GTPase_ARF/SAR"/>
</dbReference>
<feature type="binding site" evidence="4">
    <location>
        <position position="43"/>
    </location>
    <ligand>
        <name>Mg(2+)</name>
        <dbReference type="ChEBI" id="CHEBI:18420"/>
    </ligand>
</feature>
<dbReference type="PROSITE" id="PS51417">
    <property type="entry name" value="ARF"/>
    <property type="match status" value="1"/>
</dbReference>
<dbReference type="Gene3D" id="3.40.50.300">
    <property type="entry name" value="P-loop containing nucleotide triphosphate hydrolases"/>
    <property type="match status" value="1"/>
</dbReference>
<dbReference type="EMBL" id="PXOG01000025">
    <property type="protein sequence ID" value="RGP80723.1"/>
    <property type="molecule type" value="Genomic_DNA"/>
</dbReference>
<dbReference type="GO" id="GO:0046872">
    <property type="term" value="F:metal ion binding"/>
    <property type="evidence" value="ECO:0007669"/>
    <property type="project" value="UniProtKB-KW"/>
</dbReference>